<protein>
    <submittedName>
        <fullName evidence="2">Uncharacterized protein</fullName>
    </submittedName>
</protein>
<organism evidence="2">
    <name type="scientific">Cuerna arida</name>
    <dbReference type="NCBI Taxonomy" id="1464854"/>
    <lineage>
        <taxon>Eukaryota</taxon>
        <taxon>Metazoa</taxon>
        <taxon>Ecdysozoa</taxon>
        <taxon>Arthropoda</taxon>
        <taxon>Hexapoda</taxon>
        <taxon>Insecta</taxon>
        <taxon>Pterygota</taxon>
        <taxon>Neoptera</taxon>
        <taxon>Paraneoptera</taxon>
        <taxon>Hemiptera</taxon>
        <taxon>Auchenorrhyncha</taxon>
        <taxon>Membracoidea</taxon>
        <taxon>Cicadellidae</taxon>
        <taxon>Cicadellinae</taxon>
        <taxon>Proconiini</taxon>
        <taxon>Cuerna</taxon>
    </lineage>
</organism>
<dbReference type="EMBL" id="GECZ01002200">
    <property type="protein sequence ID" value="JAS67569.1"/>
    <property type="molecule type" value="Transcribed_RNA"/>
</dbReference>
<feature type="coiled-coil region" evidence="1">
    <location>
        <begin position="74"/>
        <end position="101"/>
    </location>
</feature>
<name>A0A1B6GYS7_9HEMI</name>
<feature type="non-terminal residue" evidence="2">
    <location>
        <position position="113"/>
    </location>
</feature>
<dbReference type="AlphaFoldDB" id="A0A1B6GYS7"/>
<gene>
    <name evidence="2" type="ORF">g.6629</name>
</gene>
<accession>A0A1B6GYS7</accession>
<evidence type="ECO:0000256" key="1">
    <source>
        <dbReference type="SAM" id="Coils"/>
    </source>
</evidence>
<evidence type="ECO:0000313" key="2">
    <source>
        <dbReference type="EMBL" id="JAS67569.1"/>
    </source>
</evidence>
<feature type="non-terminal residue" evidence="2">
    <location>
        <position position="1"/>
    </location>
</feature>
<sequence>LANKKRIVGVKPSIDKHDVVVKEQILKPLKLSENIDIVDLNDPTVKNAFDFKGRRISSVSKGIFPFDVIVKEQLDDHIKSFDELNKNYENHKQHVKDFTTEVYDKLEERNKRS</sequence>
<proteinExistence type="predicted"/>
<reference evidence="2" key="1">
    <citation type="submission" date="2015-11" db="EMBL/GenBank/DDBJ databases">
        <title>De novo transcriptome assembly of four potential Pierce s Disease insect vectors from Arizona vineyards.</title>
        <authorList>
            <person name="Tassone E.E."/>
        </authorList>
    </citation>
    <scope>NUCLEOTIDE SEQUENCE</scope>
</reference>
<keyword evidence="1" id="KW-0175">Coiled coil</keyword>